<name>A0A1G9Z7M2_9SPHI</name>
<dbReference type="PANTHER" id="PTHR11452:SF75">
    <property type="entry name" value="ALPHA-GALACTOSIDASE MEL1"/>
    <property type="match status" value="1"/>
</dbReference>
<evidence type="ECO:0000313" key="7">
    <source>
        <dbReference type="EMBL" id="SDN17334.1"/>
    </source>
</evidence>
<comment type="similarity">
    <text evidence="1 5">Belongs to the glycosyl hydrolase 27 family.</text>
</comment>
<keyword evidence="2" id="KW-0732">Signal</keyword>
<sequence>MIHKTIFYRLIFILTLAPFLLYAQETPPHPKTPMMGWSSWNNFRVDINEQVMKAQADAMVLTGLKKAGYNFINMDDGFFGGRNEKGELLVHGKRFPSGMKALADYIHSKGLKAGIYSDAGINTCASIWDKDTIGVGSGLYGHDEQDLNLMLKTWGYDFIKVDWCGGEKLALDEEMRYTQIANHIKRIKKEALFNICRWQFPGKWAIEIADSWRISGDINNKFESILNIIDKNADLWKYSSPGHVNDMDMLQVGRGMSYEEDKSHFSMWAMMNSPLLLGNDLRTISKETLTLVTNTEVIALNQDKLGYQARRLKKSGELEIWAKPLVSTMSGLVAVSLLNRSDKTASVDLDLESLGFDLSHHYTIRDLWKHQDYPATKAKTERFELPAHGVITLKIKGKLIPFNIFQSEK</sequence>
<dbReference type="InterPro" id="IPR002241">
    <property type="entry name" value="Glyco_hydro_27"/>
</dbReference>
<dbReference type="InterPro" id="IPR013780">
    <property type="entry name" value="Glyco_hydro_b"/>
</dbReference>
<evidence type="ECO:0000256" key="3">
    <source>
        <dbReference type="ARBA" id="ARBA00022801"/>
    </source>
</evidence>
<comment type="catalytic activity">
    <reaction evidence="5">
        <text>Hydrolysis of terminal, non-reducing alpha-D-galactose residues in alpha-D-galactosides, including galactose oligosaccharides, galactomannans and galactolipids.</text>
        <dbReference type="EC" id="3.2.1.22"/>
    </reaction>
</comment>
<dbReference type="OrthoDB" id="9807519at2"/>
<keyword evidence="8" id="KW-1185">Reference proteome</keyword>
<evidence type="ECO:0000259" key="6">
    <source>
        <dbReference type="Pfam" id="PF17801"/>
    </source>
</evidence>
<proteinExistence type="inferred from homology"/>
<dbReference type="Pfam" id="PF17801">
    <property type="entry name" value="Melibiase_C"/>
    <property type="match status" value="1"/>
</dbReference>
<evidence type="ECO:0000256" key="2">
    <source>
        <dbReference type="ARBA" id="ARBA00022729"/>
    </source>
</evidence>
<dbReference type="InterPro" id="IPR013785">
    <property type="entry name" value="Aldolase_TIM"/>
</dbReference>
<dbReference type="Pfam" id="PF16499">
    <property type="entry name" value="Melibiase_2"/>
    <property type="match status" value="1"/>
</dbReference>
<dbReference type="Proteomes" id="UP000183200">
    <property type="component" value="Unassembled WGS sequence"/>
</dbReference>
<organism evidence="7 8">
    <name type="scientific">Pedobacter steynii</name>
    <dbReference type="NCBI Taxonomy" id="430522"/>
    <lineage>
        <taxon>Bacteria</taxon>
        <taxon>Pseudomonadati</taxon>
        <taxon>Bacteroidota</taxon>
        <taxon>Sphingobacteriia</taxon>
        <taxon>Sphingobacteriales</taxon>
        <taxon>Sphingobacteriaceae</taxon>
        <taxon>Pedobacter</taxon>
    </lineage>
</organism>
<evidence type="ECO:0000256" key="4">
    <source>
        <dbReference type="ARBA" id="ARBA00023295"/>
    </source>
</evidence>
<dbReference type="PRINTS" id="PR00740">
    <property type="entry name" value="GLHYDRLASE27"/>
</dbReference>
<evidence type="ECO:0000313" key="8">
    <source>
        <dbReference type="Proteomes" id="UP000183200"/>
    </source>
</evidence>
<reference evidence="8" key="1">
    <citation type="submission" date="2016-10" db="EMBL/GenBank/DDBJ databases">
        <authorList>
            <person name="Varghese N."/>
            <person name="Submissions S."/>
        </authorList>
    </citation>
    <scope>NUCLEOTIDE SEQUENCE [LARGE SCALE GENOMIC DNA]</scope>
    <source>
        <strain evidence="8">DSM 19110</strain>
    </source>
</reference>
<gene>
    <name evidence="7" type="ORF">SAMN05421820_106378</name>
</gene>
<dbReference type="EMBL" id="FNGY01000006">
    <property type="protein sequence ID" value="SDN17334.1"/>
    <property type="molecule type" value="Genomic_DNA"/>
</dbReference>
<dbReference type="CDD" id="cd14792">
    <property type="entry name" value="GH27"/>
    <property type="match status" value="1"/>
</dbReference>
<accession>A0A1G9Z7M2</accession>
<keyword evidence="4 5" id="KW-0326">Glycosidase</keyword>
<dbReference type="RefSeq" id="WP_074609740.1">
    <property type="nucleotide sequence ID" value="NZ_FNGY01000006.1"/>
</dbReference>
<dbReference type="EC" id="3.2.1.22" evidence="5"/>
<keyword evidence="5" id="KW-1015">Disulfide bond</keyword>
<evidence type="ECO:0000256" key="1">
    <source>
        <dbReference type="ARBA" id="ARBA00009743"/>
    </source>
</evidence>
<dbReference type="SUPFAM" id="SSF51011">
    <property type="entry name" value="Glycosyl hydrolase domain"/>
    <property type="match status" value="1"/>
</dbReference>
<dbReference type="AlphaFoldDB" id="A0A1G9Z7M2"/>
<dbReference type="GO" id="GO:0005975">
    <property type="term" value="P:carbohydrate metabolic process"/>
    <property type="evidence" value="ECO:0007669"/>
    <property type="project" value="InterPro"/>
</dbReference>
<dbReference type="Gene3D" id="2.60.40.1180">
    <property type="entry name" value="Golgi alpha-mannosidase II"/>
    <property type="match status" value="1"/>
</dbReference>
<dbReference type="PANTHER" id="PTHR11452">
    <property type="entry name" value="ALPHA-GALACTOSIDASE/ALPHA-N-ACETYLGALACTOSAMINIDASE"/>
    <property type="match status" value="1"/>
</dbReference>
<dbReference type="InterPro" id="IPR041233">
    <property type="entry name" value="Melibiase_C"/>
</dbReference>
<keyword evidence="3 5" id="KW-0378">Hydrolase</keyword>
<dbReference type="SUPFAM" id="SSF51445">
    <property type="entry name" value="(Trans)glycosidases"/>
    <property type="match status" value="1"/>
</dbReference>
<evidence type="ECO:0000256" key="5">
    <source>
        <dbReference type="RuleBase" id="RU361168"/>
    </source>
</evidence>
<dbReference type="Gene3D" id="3.20.20.70">
    <property type="entry name" value="Aldolase class I"/>
    <property type="match status" value="1"/>
</dbReference>
<dbReference type="InterPro" id="IPR017853">
    <property type="entry name" value="GH"/>
</dbReference>
<dbReference type="GO" id="GO:0004557">
    <property type="term" value="F:alpha-galactosidase activity"/>
    <property type="evidence" value="ECO:0007669"/>
    <property type="project" value="UniProtKB-EC"/>
</dbReference>
<protein>
    <recommendedName>
        <fullName evidence="5">Alpha-galactosidase</fullName>
        <ecNumber evidence="5">3.2.1.22</ecNumber>
    </recommendedName>
    <alternativeName>
        <fullName evidence="5">Melibiase</fullName>
    </alternativeName>
</protein>
<feature type="domain" description="Alpha galactosidase C-terminal" evidence="6">
    <location>
        <begin position="316"/>
        <end position="395"/>
    </location>
</feature>